<keyword evidence="9" id="KW-1185">Reference proteome</keyword>
<dbReference type="AlphaFoldDB" id="A0A1C3JY08"/>
<evidence type="ECO:0000256" key="2">
    <source>
        <dbReference type="ARBA" id="ARBA00006112"/>
    </source>
</evidence>
<dbReference type="SUPFAM" id="SSF53218">
    <property type="entry name" value="Molybdenum cofactor biosynthesis proteins"/>
    <property type="match status" value="1"/>
</dbReference>
<feature type="domain" description="MoaB/Mog" evidence="6">
    <location>
        <begin position="20"/>
        <end position="164"/>
    </location>
</feature>
<comment type="pathway">
    <text evidence="1 5">Cofactor biosynthesis; molybdopterin biosynthesis.</text>
</comment>
<reference evidence="7 9" key="1">
    <citation type="submission" date="2016-06" db="EMBL/GenBank/DDBJ databases">
        <authorList>
            <person name="Kjaerup R.B."/>
            <person name="Dalgaard T.S."/>
            <person name="Juul-Madsen H.R."/>
        </authorList>
    </citation>
    <scope>NUCLEOTIDE SEQUENCE [LARGE SCALE GENOMIC DNA]</scope>
    <source>
        <strain evidence="7">Orrdi1</strain>
    </source>
</reference>
<evidence type="ECO:0000256" key="5">
    <source>
        <dbReference type="PIRNR" id="PIRNR006443"/>
    </source>
</evidence>
<evidence type="ECO:0000313" key="7">
    <source>
        <dbReference type="EMBL" id="SBT24172.1"/>
    </source>
</evidence>
<dbReference type="KEGG" id="odi:ODI_R3395"/>
<dbReference type="InterPro" id="IPR012245">
    <property type="entry name" value="MoaB"/>
</dbReference>
<dbReference type="GO" id="GO:0006777">
    <property type="term" value="P:Mo-molybdopterin cofactor biosynthetic process"/>
    <property type="evidence" value="ECO:0007669"/>
    <property type="project" value="UniProtKB-UniRule"/>
</dbReference>
<dbReference type="Pfam" id="PF00994">
    <property type="entry name" value="MoCF_biosynth"/>
    <property type="match status" value="1"/>
</dbReference>
<dbReference type="PIRSF" id="PIRSF006443">
    <property type="entry name" value="MoaB"/>
    <property type="match status" value="1"/>
</dbReference>
<sequence length="176" mass="19210">MSDEETVSKESVSIKHLACAVLTISDTRSAGDDTSGNLLAASLAHAGHDCRKRDIVKDDVYQIRRVISDWIADEEIQVILTTGGTGFSHKDNTPRAITPLLDVDIPGFGELFRQLSFQEIGTSTVQSRALAGMANGTVIFCLPGSNNACRTAFDSIIRDQLDSRQKCNFVTHLIRE</sequence>
<reference evidence="8 9" key="2">
    <citation type="submission" date="2017-08" db="EMBL/GenBank/DDBJ databases">
        <authorList>
            <person name="de Groot N.N."/>
        </authorList>
    </citation>
    <scope>NUCLEOTIDE SEQUENCE [LARGE SCALE GENOMIC DNA]</scope>
    <source>
        <strain evidence="8">Orrdi1</strain>
    </source>
</reference>
<gene>
    <name evidence="7" type="ORF">ODI_02260</name>
    <name evidence="8" type="ORF">ODI_R3395</name>
</gene>
<accession>A0A1C3JY08</accession>
<proteinExistence type="inferred from homology"/>
<evidence type="ECO:0000313" key="9">
    <source>
        <dbReference type="Proteomes" id="UP000078558"/>
    </source>
</evidence>
<keyword evidence="4 5" id="KW-0501">Molybdenum cofactor biosynthesis</keyword>
<comment type="similarity">
    <text evidence="2 5">Belongs to the MoaB/Mog family.</text>
</comment>
<dbReference type="NCBIfam" id="TIGR00177">
    <property type="entry name" value="molyb_syn"/>
    <property type="match status" value="1"/>
</dbReference>
<dbReference type="PANTHER" id="PTHR43232">
    <property type="entry name" value="MOLYBDENUM COFACTOR BIOSYNTHESIS PROTEIN B"/>
    <property type="match status" value="1"/>
</dbReference>
<dbReference type="OrthoDB" id="9784492at2"/>
<dbReference type="PROSITE" id="PS01078">
    <property type="entry name" value="MOCF_BIOSYNTHESIS_1"/>
    <property type="match status" value="1"/>
</dbReference>
<evidence type="ECO:0000259" key="6">
    <source>
        <dbReference type="SMART" id="SM00852"/>
    </source>
</evidence>
<evidence type="ECO:0000313" key="8">
    <source>
        <dbReference type="EMBL" id="SOE51373.1"/>
    </source>
</evidence>
<dbReference type="NCBIfam" id="TIGR02667">
    <property type="entry name" value="moaB_proteo"/>
    <property type="match status" value="1"/>
</dbReference>
<name>A0A1C3JY08_9BURK</name>
<evidence type="ECO:0000256" key="3">
    <source>
        <dbReference type="ARBA" id="ARBA00015262"/>
    </source>
</evidence>
<dbReference type="RefSeq" id="WP_067750078.1">
    <property type="nucleotide sequence ID" value="NZ_LT907988.1"/>
</dbReference>
<dbReference type="EMBL" id="LT907988">
    <property type="protein sequence ID" value="SOE51373.1"/>
    <property type="molecule type" value="Genomic_DNA"/>
</dbReference>
<dbReference type="Gene3D" id="3.40.980.10">
    <property type="entry name" value="MoaB/Mog-like domain"/>
    <property type="match status" value="1"/>
</dbReference>
<comment type="function">
    <text evidence="5">May be involved in the biosynthesis of molybdopterin.</text>
</comment>
<dbReference type="InterPro" id="IPR008284">
    <property type="entry name" value="MoCF_biosynth_CS"/>
</dbReference>
<dbReference type="STRING" id="1851544.ODI_02260"/>
<dbReference type="Proteomes" id="UP000078558">
    <property type="component" value="Chromosome I"/>
</dbReference>
<dbReference type="GO" id="GO:0005829">
    <property type="term" value="C:cytosol"/>
    <property type="evidence" value="ECO:0007669"/>
    <property type="project" value="TreeGrafter"/>
</dbReference>
<protein>
    <recommendedName>
        <fullName evidence="3 5">Molybdenum cofactor biosynthesis protein B</fullName>
    </recommendedName>
</protein>
<dbReference type="InterPro" id="IPR001453">
    <property type="entry name" value="MoaB/Mog_dom"/>
</dbReference>
<organism evidence="7 9">
    <name type="scientific">Orrella dioscoreae</name>
    <dbReference type="NCBI Taxonomy" id="1851544"/>
    <lineage>
        <taxon>Bacteria</taxon>
        <taxon>Pseudomonadati</taxon>
        <taxon>Pseudomonadota</taxon>
        <taxon>Betaproteobacteria</taxon>
        <taxon>Burkholderiales</taxon>
        <taxon>Alcaligenaceae</taxon>
        <taxon>Orrella</taxon>
    </lineage>
</organism>
<dbReference type="SMART" id="SM00852">
    <property type="entry name" value="MoCF_biosynth"/>
    <property type="match status" value="1"/>
</dbReference>
<dbReference type="InterPro" id="IPR013484">
    <property type="entry name" value="MoaB_proteobac"/>
</dbReference>
<evidence type="ECO:0000256" key="4">
    <source>
        <dbReference type="ARBA" id="ARBA00023150"/>
    </source>
</evidence>
<dbReference type="PANTHER" id="PTHR43232:SF2">
    <property type="entry name" value="MOLYBDENUM COFACTOR BIOSYNTHESIS PROTEIN B"/>
    <property type="match status" value="1"/>
</dbReference>
<dbReference type="EMBL" id="FLRC01000006">
    <property type="protein sequence ID" value="SBT24172.1"/>
    <property type="molecule type" value="Genomic_DNA"/>
</dbReference>
<dbReference type="UniPathway" id="UPA00344"/>
<dbReference type="CDD" id="cd00886">
    <property type="entry name" value="MogA_MoaB"/>
    <property type="match status" value="1"/>
</dbReference>
<dbReference type="InterPro" id="IPR036425">
    <property type="entry name" value="MoaB/Mog-like_dom_sf"/>
</dbReference>
<evidence type="ECO:0000256" key="1">
    <source>
        <dbReference type="ARBA" id="ARBA00005046"/>
    </source>
</evidence>